<comment type="similarity">
    <text evidence="1">Belongs to the outer membrane factor (OMF) (TC 1.B.17) family.</text>
</comment>
<evidence type="ECO:0000256" key="2">
    <source>
        <dbReference type="SAM" id="Coils"/>
    </source>
</evidence>
<dbReference type="PANTHER" id="PTHR30203:SF24">
    <property type="entry name" value="BLR4935 PROTEIN"/>
    <property type="match status" value="1"/>
</dbReference>
<proteinExistence type="inferred from homology"/>
<dbReference type="PANTHER" id="PTHR30203">
    <property type="entry name" value="OUTER MEMBRANE CATION EFFLUX PROTEIN"/>
    <property type="match status" value="1"/>
</dbReference>
<keyword evidence="2" id="KW-0175">Coiled coil</keyword>
<feature type="coiled-coil region" evidence="2">
    <location>
        <begin position="350"/>
        <end position="377"/>
    </location>
</feature>
<dbReference type="AlphaFoldDB" id="A0A9X2TIT1"/>
<dbReference type="InterPro" id="IPR010131">
    <property type="entry name" value="MdtP/NodT-like"/>
</dbReference>
<evidence type="ECO:0000313" key="5">
    <source>
        <dbReference type="EMBL" id="MCS4122354.1"/>
    </source>
</evidence>
<dbReference type="Proteomes" id="UP001155144">
    <property type="component" value="Unassembled WGS sequence"/>
</dbReference>
<feature type="region of interest" description="Disordered" evidence="3">
    <location>
        <begin position="24"/>
        <end position="65"/>
    </location>
</feature>
<evidence type="ECO:0000256" key="1">
    <source>
        <dbReference type="ARBA" id="ARBA00007613"/>
    </source>
</evidence>
<name>A0A9X2TIT1_9BACT</name>
<dbReference type="Proteomes" id="UP001155057">
    <property type="component" value="Unassembled WGS sequence"/>
</dbReference>
<evidence type="ECO:0000256" key="3">
    <source>
        <dbReference type="SAM" id="MobiDB-lite"/>
    </source>
</evidence>
<dbReference type="SUPFAM" id="SSF56954">
    <property type="entry name" value="Outer membrane efflux proteins (OEP)"/>
    <property type="match status" value="1"/>
</dbReference>
<evidence type="ECO:0000313" key="6">
    <source>
        <dbReference type="Proteomes" id="UP001155057"/>
    </source>
</evidence>
<dbReference type="GO" id="GO:0015562">
    <property type="term" value="F:efflux transmembrane transporter activity"/>
    <property type="evidence" value="ECO:0007669"/>
    <property type="project" value="InterPro"/>
</dbReference>
<protein>
    <submittedName>
        <fullName evidence="4">Cobalt-zinc-cadmium efflux system outer membrane protein</fullName>
    </submittedName>
</protein>
<accession>A0A9X2TIT1</accession>
<dbReference type="EMBL" id="JANUBL010000005">
    <property type="protein sequence ID" value="MCS4122354.1"/>
    <property type="molecule type" value="Genomic_DNA"/>
</dbReference>
<dbReference type="EMBL" id="JANUAE010000004">
    <property type="protein sequence ID" value="MCS3709709.1"/>
    <property type="molecule type" value="Genomic_DNA"/>
</dbReference>
<dbReference type="InterPro" id="IPR003423">
    <property type="entry name" value="OMP_efflux"/>
</dbReference>
<gene>
    <name evidence="5" type="ORF">GGP45_002714</name>
    <name evidence="4" type="ORF">GGP61_001313</name>
</gene>
<organism evidence="4 6">
    <name type="scientific">Salinibacter ruber</name>
    <dbReference type="NCBI Taxonomy" id="146919"/>
    <lineage>
        <taxon>Bacteria</taxon>
        <taxon>Pseudomonadati</taxon>
        <taxon>Rhodothermota</taxon>
        <taxon>Rhodothermia</taxon>
        <taxon>Rhodothermales</taxon>
        <taxon>Salinibacteraceae</taxon>
        <taxon>Salinibacter</taxon>
    </lineage>
</organism>
<dbReference type="PROSITE" id="PS51257">
    <property type="entry name" value="PROKAR_LIPOPROTEIN"/>
    <property type="match status" value="1"/>
</dbReference>
<dbReference type="Gene3D" id="1.20.1600.10">
    <property type="entry name" value="Outer membrane efflux proteins (OEP)"/>
    <property type="match status" value="1"/>
</dbReference>
<comment type="caution">
    <text evidence="4">The sequence shown here is derived from an EMBL/GenBank/DDBJ whole genome shotgun (WGS) entry which is preliminary data.</text>
</comment>
<evidence type="ECO:0000313" key="4">
    <source>
        <dbReference type="EMBL" id="MCS3709709.1"/>
    </source>
</evidence>
<dbReference type="RefSeq" id="WP_259040297.1">
    <property type="nucleotide sequence ID" value="NZ_JANTZO010000005.1"/>
</dbReference>
<sequence length="461" mass="51685">MRTLPVYVYPVCIVLLLIGCRSTRPDPEPRPLGNDLPAYEAPRDGPEQPAGSDVQRPPEWQNAPGDTLTLQESLALALANNPRLQSFSWEVRAREARALQAGLWPNPVVKGETEDLATGDPLGDFSDSEQMVQVSQPIELWGRPGKRRDVAEAERDLAGWDYEAARLDVVNQTTQAFVGLVAAEERVHLARELVRLSEEVFQTVSRQVEIGEVSPVEKQRARVPLSQARIRLRRALETRESARKTLSGQWGRSDTTAFTEVEGTFGPVNSVPSLDSVKAALDRNPALARQQDEIERAEAVLSLEKRDRFPVPSVTAGWQRFGGRTGSDQTAFKAGIALPLPLFDRNQGAVQRARYRLERARRQRESARVRLDTTLAKAYRSLVSAQNEAQTIAEETLPAARSAFTSVREGYRQGKFDYLEVLDAQRTLFGVRRQQIQALSRYYRARVRVERLVATPLEELQ</sequence>
<reference evidence="4" key="1">
    <citation type="submission" date="2022-08" db="EMBL/GenBank/DDBJ databases">
        <title>Genomic Encyclopedia of Type Strains, Phase V (KMG-V): Genome sequencing to study the core and pangenomes of soil and plant-associated prokaryotes.</title>
        <authorList>
            <person name="Whitman W."/>
        </authorList>
    </citation>
    <scope>NUCLEOTIDE SEQUENCE</scope>
    <source>
        <strain evidence="5">SP3026</strain>
        <strain evidence="4">SP3049</strain>
    </source>
</reference>
<dbReference type="Pfam" id="PF02321">
    <property type="entry name" value="OEP"/>
    <property type="match status" value="2"/>
</dbReference>